<dbReference type="PROSITE" id="PS00678">
    <property type="entry name" value="WD_REPEATS_1"/>
    <property type="match status" value="4"/>
</dbReference>
<evidence type="ECO:0000256" key="2">
    <source>
        <dbReference type="ARBA" id="ARBA00022737"/>
    </source>
</evidence>
<dbReference type="Gene3D" id="2.130.10.10">
    <property type="entry name" value="YVTN repeat-like/Quinoprotein amine dehydrogenase"/>
    <property type="match status" value="4"/>
</dbReference>
<feature type="repeat" description="WD" evidence="3">
    <location>
        <begin position="561"/>
        <end position="602"/>
    </location>
</feature>
<evidence type="ECO:0000256" key="4">
    <source>
        <dbReference type="SAM" id="MobiDB-lite"/>
    </source>
</evidence>
<gene>
    <name evidence="5" type="ORF">K457DRAFT_132683</name>
</gene>
<dbReference type="PANTHER" id="PTHR19848:SF8">
    <property type="entry name" value="F-BOX AND WD REPEAT DOMAIN CONTAINING 7"/>
    <property type="match status" value="1"/>
</dbReference>
<dbReference type="Gene3D" id="2.160.20.80">
    <property type="entry name" value="E3 ubiquitin-protein ligase SopA"/>
    <property type="match status" value="1"/>
</dbReference>
<dbReference type="PROSITE" id="PS50294">
    <property type="entry name" value="WD_REPEATS_REGION"/>
    <property type="match status" value="7"/>
</dbReference>
<dbReference type="OrthoDB" id="2343029at2759"/>
<name>A0A197KCG6_9FUNG</name>
<dbReference type="InterPro" id="IPR019775">
    <property type="entry name" value="WD40_repeat_CS"/>
</dbReference>
<protein>
    <submittedName>
        <fullName evidence="5">WD40 repeat-like protein</fullName>
    </submittedName>
</protein>
<feature type="repeat" description="WD" evidence="3">
    <location>
        <begin position="479"/>
        <end position="520"/>
    </location>
</feature>
<dbReference type="SUPFAM" id="SSF141571">
    <property type="entry name" value="Pentapeptide repeat-like"/>
    <property type="match status" value="1"/>
</dbReference>
<dbReference type="STRING" id="1314771.A0A197KCG6"/>
<dbReference type="Pfam" id="PF00400">
    <property type="entry name" value="WD40"/>
    <property type="match status" value="9"/>
</dbReference>
<evidence type="ECO:0000313" key="5">
    <source>
        <dbReference type="EMBL" id="OAQ35397.1"/>
    </source>
</evidence>
<dbReference type="Proteomes" id="UP000078512">
    <property type="component" value="Unassembled WGS sequence"/>
</dbReference>
<dbReference type="PANTHER" id="PTHR19848">
    <property type="entry name" value="WD40 REPEAT PROTEIN"/>
    <property type="match status" value="1"/>
</dbReference>
<feature type="repeat" description="WD" evidence="3">
    <location>
        <begin position="353"/>
        <end position="394"/>
    </location>
</feature>
<accession>A0A197KCG6</accession>
<dbReference type="EMBL" id="KV442014">
    <property type="protein sequence ID" value="OAQ35397.1"/>
    <property type="molecule type" value="Genomic_DNA"/>
</dbReference>
<dbReference type="SUPFAM" id="SSF50978">
    <property type="entry name" value="WD40 repeat-like"/>
    <property type="match status" value="2"/>
</dbReference>
<feature type="repeat" description="WD" evidence="3">
    <location>
        <begin position="437"/>
        <end position="471"/>
    </location>
</feature>
<proteinExistence type="predicted"/>
<dbReference type="SMART" id="SM00320">
    <property type="entry name" value="WD40"/>
    <property type="match status" value="13"/>
</dbReference>
<evidence type="ECO:0000256" key="1">
    <source>
        <dbReference type="ARBA" id="ARBA00022574"/>
    </source>
</evidence>
<dbReference type="InterPro" id="IPR001646">
    <property type="entry name" value="5peptide_repeat"/>
</dbReference>
<dbReference type="InterPro" id="IPR020472">
    <property type="entry name" value="WD40_PAC1"/>
</dbReference>
<sequence length="824" mass="89345">MGNQYRFVHRSVLEYFYSCTVCPPPAIDKDSNSQGSPESTSAPPSIADHPLSKRSLVTEPSIVQFLAQRAQANPEFERQLHALLKRSKTDEQASQAAANAITILVRAGVQFNGADLRGIKISGADLSDGQFDSAQFQKANLTGVIFTKSWIRQARFQDARMEGVRFGESPYLVESGEVGACVFSPNGKSFAVGLDIGNINMYDTTTWTRTHILKGHRSRITGLAYSPSNQQLISGSEDKTVRLWNSPTWFCDIILTEHTEEVTAVAFSPSGRQVASASNDGSVRLWDAETGSLAAVLEHDSRVINLAYSPDGRTIACGGHGITDRRTIEPVSRANGAIIWTFDTETRLAGEVWKGGPGSIFCIAFSPDGKTVVSGSSDGSLLLWEASSGKLVRGGKAHDSSVLSVSFSPNGKWIASASYDRTVKLWNAQAGTLVSPLTGHRDAVNSISFSGDGARLASCGADMTVRLWEVNYVLAGLDYRGSNASVMSVAYSPDGTHLIYGSNDGCILRYETSNNQSSLAVSPGSYDGGIILCSTDGHRIATTENRNNILHIWDGEQLSIVLDHEGRVNAMASSPCGRWIAIGGDDKTVELWDARSGQQSYVFHDHSARVTSISFSPSGSHIVSGSYDGSVRIRNLEKDTPHRVLLHPDVSRRIETVAWLPTMPLIALADGRREIQLWREQTGTIHQRLIHDKGVSAFGVSSCGQWIAAGCANSVWLWHCSPNDESHHWERTAVISNVFAMIKAIVWKPQDHEFVVNCADGSALAWRLEEVSNETSAKLVWSIGSKAFEASGAVITDTVGLSITNRRLLKQRGAVDEPSSSSDL</sequence>
<keyword evidence="6" id="KW-1185">Reference proteome</keyword>
<reference evidence="5 6" key="1">
    <citation type="submission" date="2016-05" db="EMBL/GenBank/DDBJ databases">
        <title>Genome sequencing reveals origins of a unique bacterial endosymbiosis in the earliest lineages of terrestrial Fungi.</title>
        <authorList>
            <consortium name="DOE Joint Genome Institute"/>
            <person name="Uehling J."/>
            <person name="Gryganskyi A."/>
            <person name="Hameed K."/>
            <person name="Tschaplinski T."/>
            <person name="Misztal P."/>
            <person name="Wu S."/>
            <person name="Desiro A."/>
            <person name="Vande Pol N."/>
            <person name="Du Z.-Y."/>
            <person name="Zienkiewicz A."/>
            <person name="Zienkiewicz K."/>
            <person name="Morin E."/>
            <person name="Tisserant E."/>
            <person name="Splivallo R."/>
            <person name="Hainaut M."/>
            <person name="Henrissat B."/>
            <person name="Ohm R."/>
            <person name="Kuo A."/>
            <person name="Yan J."/>
            <person name="Lipzen A."/>
            <person name="Nolan M."/>
            <person name="Labutti K."/>
            <person name="Barry K."/>
            <person name="Goldstein A."/>
            <person name="Labbe J."/>
            <person name="Schadt C."/>
            <person name="Tuskan G."/>
            <person name="Grigoriev I."/>
            <person name="Martin F."/>
            <person name="Vilgalys R."/>
            <person name="Bonito G."/>
        </authorList>
    </citation>
    <scope>NUCLEOTIDE SEQUENCE [LARGE SCALE GENOMIC DNA]</scope>
    <source>
        <strain evidence="5 6">AG-77</strain>
    </source>
</reference>
<feature type="repeat" description="WD" evidence="3">
    <location>
        <begin position="395"/>
        <end position="436"/>
    </location>
</feature>
<feature type="repeat" description="WD" evidence="3">
    <location>
        <begin position="213"/>
        <end position="245"/>
    </location>
</feature>
<dbReference type="PRINTS" id="PR00320">
    <property type="entry name" value="GPROTEINBRPT"/>
</dbReference>
<evidence type="ECO:0000256" key="3">
    <source>
        <dbReference type="PROSITE-ProRule" id="PRU00221"/>
    </source>
</evidence>
<dbReference type="InterPro" id="IPR036322">
    <property type="entry name" value="WD40_repeat_dom_sf"/>
</dbReference>
<keyword evidence="1 3" id="KW-0853">WD repeat</keyword>
<dbReference type="InterPro" id="IPR001680">
    <property type="entry name" value="WD40_rpt"/>
</dbReference>
<dbReference type="AlphaFoldDB" id="A0A197KCG6"/>
<organism evidence="5 6">
    <name type="scientific">Linnemannia elongata AG-77</name>
    <dbReference type="NCBI Taxonomy" id="1314771"/>
    <lineage>
        <taxon>Eukaryota</taxon>
        <taxon>Fungi</taxon>
        <taxon>Fungi incertae sedis</taxon>
        <taxon>Mucoromycota</taxon>
        <taxon>Mortierellomycotina</taxon>
        <taxon>Mortierellomycetes</taxon>
        <taxon>Mortierellales</taxon>
        <taxon>Mortierellaceae</taxon>
        <taxon>Linnemannia</taxon>
    </lineage>
</organism>
<keyword evidence="2" id="KW-0677">Repeat</keyword>
<feature type="repeat" description="WD" evidence="3">
    <location>
        <begin position="603"/>
        <end position="644"/>
    </location>
</feature>
<dbReference type="Pfam" id="PF00805">
    <property type="entry name" value="Pentapeptide"/>
    <property type="match status" value="1"/>
</dbReference>
<feature type="compositionally biased region" description="Polar residues" evidence="4">
    <location>
        <begin position="32"/>
        <end position="43"/>
    </location>
</feature>
<dbReference type="InterPro" id="IPR015943">
    <property type="entry name" value="WD40/YVTN_repeat-like_dom_sf"/>
</dbReference>
<evidence type="ECO:0000313" key="6">
    <source>
        <dbReference type="Proteomes" id="UP000078512"/>
    </source>
</evidence>
<dbReference type="CDD" id="cd00200">
    <property type="entry name" value="WD40"/>
    <property type="match status" value="2"/>
</dbReference>
<dbReference type="PROSITE" id="PS50082">
    <property type="entry name" value="WD_REPEATS_2"/>
    <property type="match status" value="8"/>
</dbReference>
<feature type="repeat" description="WD" evidence="3">
    <location>
        <begin position="255"/>
        <end position="296"/>
    </location>
</feature>
<feature type="region of interest" description="Disordered" evidence="4">
    <location>
        <begin position="28"/>
        <end position="51"/>
    </location>
</feature>